<evidence type="ECO:0000313" key="2">
    <source>
        <dbReference type="EMBL" id="ELU02538.1"/>
    </source>
</evidence>
<dbReference type="EMBL" id="AMQN01008771">
    <property type="status" value="NOT_ANNOTATED_CDS"/>
    <property type="molecule type" value="Genomic_DNA"/>
</dbReference>
<reference evidence="4" key="1">
    <citation type="submission" date="2012-12" db="EMBL/GenBank/DDBJ databases">
        <authorList>
            <person name="Hellsten U."/>
            <person name="Grimwood J."/>
            <person name="Chapman J.A."/>
            <person name="Shapiro H."/>
            <person name="Aerts A."/>
            <person name="Otillar R.P."/>
            <person name="Terry A.Y."/>
            <person name="Boore J.L."/>
            <person name="Simakov O."/>
            <person name="Marletaz F."/>
            <person name="Cho S.-J."/>
            <person name="Edsinger-Gonzales E."/>
            <person name="Havlak P."/>
            <person name="Kuo D.-H."/>
            <person name="Larsson T."/>
            <person name="Lv J."/>
            <person name="Arendt D."/>
            <person name="Savage R."/>
            <person name="Osoegawa K."/>
            <person name="de Jong P."/>
            <person name="Lindberg D.R."/>
            <person name="Seaver E.C."/>
            <person name="Weisblat D.A."/>
            <person name="Putnam N.H."/>
            <person name="Grigoriev I.V."/>
            <person name="Rokhsar D.S."/>
        </authorList>
    </citation>
    <scope>NUCLEOTIDE SEQUENCE</scope>
    <source>
        <strain evidence="4">I ESC-2004</strain>
    </source>
</reference>
<dbReference type="HOGENOM" id="CLU_824508_0_0_1"/>
<feature type="chain" id="PRO_5008788004" evidence="1">
    <location>
        <begin position="21"/>
        <end position="337"/>
    </location>
</feature>
<organism evidence="2">
    <name type="scientific">Capitella teleta</name>
    <name type="common">Polychaete worm</name>
    <dbReference type="NCBI Taxonomy" id="283909"/>
    <lineage>
        <taxon>Eukaryota</taxon>
        <taxon>Metazoa</taxon>
        <taxon>Spiralia</taxon>
        <taxon>Lophotrochozoa</taxon>
        <taxon>Annelida</taxon>
        <taxon>Polychaeta</taxon>
        <taxon>Sedentaria</taxon>
        <taxon>Scolecida</taxon>
        <taxon>Capitellidae</taxon>
        <taxon>Capitella</taxon>
    </lineage>
</organism>
<evidence type="ECO:0000313" key="3">
    <source>
        <dbReference type="EnsemblMetazoa" id="CapteP196715"/>
    </source>
</evidence>
<keyword evidence="1" id="KW-0732">Signal</keyword>
<evidence type="ECO:0000256" key="1">
    <source>
        <dbReference type="SAM" id="SignalP"/>
    </source>
</evidence>
<name>R7UFI0_CAPTE</name>
<feature type="signal peptide" evidence="1">
    <location>
        <begin position="1"/>
        <end position="20"/>
    </location>
</feature>
<keyword evidence="4" id="KW-1185">Reference proteome</keyword>
<reference evidence="2 4" key="2">
    <citation type="journal article" date="2013" name="Nature">
        <title>Insights into bilaterian evolution from three spiralian genomes.</title>
        <authorList>
            <person name="Simakov O."/>
            <person name="Marletaz F."/>
            <person name="Cho S.J."/>
            <person name="Edsinger-Gonzales E."/>
            <person name="Havlak P."/>
            <person name="Hellsten U."/>
            <person name="Kuo D.H."/>
            <person name="Larsson T."/>
            <person name="Lv J."/>
            <person name="Arendt D."/>
            <person name="Savage R."/>
            <person name="Osoegawa K."/>
            <person name="de Jong P."/>
            <person name="Grimwood J."/>
            <person name="Chapman J.A."/>
            <person name="Shapiro H."/>
            <person name="Aerts A."/>
            <person name="Otillar R.P."/>
            <person name="Terry A.Y."/>
            <person name="Boore J.L."/>
            <person name="Grigoriev I.V."/>
            <person name="Lindberg D.R."/>
            <person name="Seaver E.C."/>
            <person name="Weisblat D.A."/>
            <person name="Putnam N.H."/>
            <person name="Rokhsar D.S."/>
        </authorList>
    </citation>
    <scope>NUCLEOTIDE SEQUENCE</scope>
    <source>
        <strain evidence="2 4">I ESC-2004</strain>
    </source>
</reference>
<evidence type="ECO:0000313" key="4">
    <source>
        <dbReference type="Proteomes" id="UP000014760"/>
    </source>
</evidence>
<reference evidence="3" key="3">
    <citation type="submission" date="2015-06" db="UniProtKB">
        <authorList>
            <consortium name="EnsemblMetazoa"/>
        </authorList>
    </citation>
    <scope>IDENTIFICATION</scope>
</reference>
<sequence>MKKTLFCCEFLVLLVSLCQDFRSKGKKSTKEINGRLFQNWRRLQSFAFLFVIAFKCFDNFRSIRWGHVKGDEQTIRIDSSYDLTDPLIVDGGFAVSEYSERVWATLHFVLGKESFQLYIDHDPHYLPNYILLFKDMTHFKDLFLHEYDEEPLTQFWIGFIDSKLAFGNGSVIGHNTLYQSNQTSDTQEIKITKFVGTFEASWFDIIPFDTEDTTATGIIFKEKVHFFSGHMHIFFFVGLRNTEAPIRLMWSEERLGETCSMLRVSRTRSLIGEAVREAVSARRPGVPEDIGLEQHEGALCHLLSNGSSVYHIFYHYKQRNTFEALVGSLHTSAPWVS</sequence>
<accession>R7UFI0</accession>
<dbReference type="EnsemblMetazoa" id="CapteT196715">
    <property type="protein sequence ID" value="CapteP196715"/>
    <property type="gene ID" value="CapteG196715"/>
</dbReference>
<protein>
    <submittedName>
        <fullName evidence="2 3">Uncharacterized protein</fullName>
    </submittedName>
</protein>
<gene>
    <name evidence="2" type="ORF">CAPTEDRAFT_196715</name>
</gene>
<dbReference type="Proteomes" id="UP000014760">
    <property type="component" value="Unassembled WGS sequence"/>
</dbReference>
<dbReference type="AlphaFoldDB" id="R7UFI0"/>
<dbReference type="EMBL" id="KB303931">
    <property type="protein sequence ID" value="ELU02538.1"/>
    <property type="molecule type" value="Genomic_DNA"/>
</dbReference>
<proteinExistence type="predicted"/>